<dbReference type="Proteomes" id="UP000652761">
    <property type="component" value="Unassembled WGS sequence"/>
</dbReference>
<proteinExistence type="inferred from homology"/>
<gene>
    <name evidence="11" type="ORF">Taro_053232</name>
</gene>
<keyword evidence="4" id="KW-0336">GPI-anchor</keyword>
<evidence type="ECO:0000256" key="6">
    <source>
        <dbReference type="ARBA" id="ARBA00023136"/>
    </source>
</evidence>
<evidence type="ECO:0000256" key="7">
    <source>
        <dbReference type="ARBA" id="ARBA00024686"/>
    </source>
</evidence>
<dbReference type="GO" id="GO:0098552">
    <property type="term" value="C:side of membrane"/>
    <property type="evidence" value="ECO:0007669"/>
    <property type="project" value="UniProtKB-KW"/>
</dbReference>
<sequence>MASTTDLMAGILLLLLMASAPATAQKAPLTPSPSPSPAPAPAPHLVNLTHLLSVAGPFSTFLRYLQQTDVISTFQNQVNNTDQGITIFAPTDAAFSSLKKPSLANLTRDQLRSLLLSHALPQYYSLAEFRNLSQRNPVTTFAGGQYTLNFSDASGLVRVDSGWANPRISSSVISTDPVAVYEVKNVLLPVAIFGAAPPPAPAPAPAPDLTKPSDLAPSAGEAGGSSSPRSANSPDGSSSCRVDAGTVGYFLLALVGEMMLRL</sequence>
<evidence type="ECO:0000256" key="8">
    <source>
        <dbReference type="SAM" id="MobiDB-lite"/>
    </source>
</evidence>
<evidence type="ECO:0000256" key="3">
    <source>
        <dbReference type="ARBA" id="ARBA00022475"/>
    </source>
</evidence>
<feature type="compositionally biased region" description="Low complexity" evidence="8">
    <location>
        <begin position="216"/>
        <end position="231"/>
    </location>
</feature>
<evidence type="ECO:0000256" key="4">
    <source>
        <dbReference type="ARBA" id="ARBA00022622"/>
    </source>
</evidence>
<feature type="chain" id="PRO_5032516736" description="FAS1 domain-containing protein" evidence="9">
    <location>
        <begin position="25"/>
        <end position="262"/>
    </location>
</feature>
<dbReference type="Pfam" id="PF02469">
    <property type="entry name" value="Fasciclin"/>
    <property type="match status" value="1"/>
</dbReference>
<evidence type="ECO:0000256" key="2">
    <source>
        <dbReference type="ARBA" id="ARBA00007843"/>
    </source>
</evidence>
<keyword evidence="12" id="KW-1185">Reference proteome</keyword>
<evidence type="ECO:0000256" key="1">
    <source>
        <dbReference type="ARBA" id="ARBA00004609"/>
    </source>
</evidence>
<dbReference type="FunFam" id="2.30.180.10:FF:000012">
    <property type="entry name" value="Fasciclin-like arabinogalactan protein 7"/>
    <property type="match status" value="1"/>
</dbReference>
<dbReference type="OrthoDB" id="286301at2759"/>
<dbReference type="PROSITE" id="PS50213">
    <property type="entry name" value="FAS1"/>
    <property type="match status" value="1"/>
</dbReference>
<dbReference type="Gene3D" id="2.30.180.10">
    <property type="entry name" value="FAS1 domain"/>
    <property type="match status" value="1"/>
</dbReference>
<dbReference type="GO" id="GO:0009834">
    <property type="term" value="P:plant-type secondary cell wall biogenesis"/>
    <property type="evidence" value="ECO:0007669"/>
    <property type="project" value="TreeGrafter"/>
</dbReference>
<comment type="subcellular location">
    <subcellularLocation>
        <location evidence="1">Cell membrane</location>
        <topology evidence="1">Lipid-anchor</topology>
        <topology evidence="1">GPI-anchor</topology>
    </subcellularLocation>
</comment>
<dbReference type="InterPro" id="IPR036378">
    <property type="entry name" value="FAS1_dom_sf"/>
</dbReference>
<keyword evidence="5 9" id="KW-0732">Signal</keyword>
<comment type="caution">
    <text evidence="11">The sequence shown here is derived from an EMBL/GenBank/DDBJ whole genome shotgun (WGS) entry which is preliminary data.</text>
</comment>
<evidence type="ECO:0000256" key="5">
    <source>
        <dbReference type="ARBA" id="ARBA00022729"/>
    </source>
</evidence>
<name>A0A843XLK8_COLES</name>
<dbReference type="PANTHER" id="PTHR32077:SF3">
    <property type="entry name" value="FASCICLIN-LIKE ARABINOGALACTAN PROTEIN 7"/>
    <property type="match status" value="1"/>
</dbReference>
<evidence type="ECO:0000313" key="11">
    <source>
        <dbReference type="EMBL" id="MQM20216.1"/>
    </source>
</evidence>
<dbReference type="AlphaFoldDB" id="A0A843XLK8"/>
<feature type="signal peptide" evidence="9">
    <location>
        <begin position="1"/>
        <end position="24"/>
    </location>
</feature>
<keyword evidence="3" id="KW-1003">Cell membrane</keyword>
<reference evidence="11" key="1">
    <citation type="submission" date="2017-07" db="EMBL/GenBank/DDBJ databases">
        <title>Taro Niue Genome Assembly and Annotation.</title>
        <authorList>
            <person name="Atibalentja N."/>
            <person name="Keating K."/>
            <person name="Fields C.J."/>
        </authorList>
    </citation>
    <scope>NUCLEOTIDE SEQUENCE</scope>
    <source>
        <strain evidence="11">Niue_2</strain>
        <tissue evidence="11">Leaf</tissue>
    </source>
</reference>
<dbReference type="SUPFAM" id="SSF82153">
    <property type="entry name" value="FAS1 domain"/>
    <property type="match status" value="1"/>
</dbReference>
<feature type="region of interest" description="Disordered" evidence="8">
    <location>
        <begin position="201"/>
        <end position="239"/>
    </location>
</feature>
<feature type="domain" description="FAS1" evidence="10">
    <location>
        <begin position="45"/>
        <end position="187"/>
    </location>
</feature>
<protein>
    <recommendedName>
        <fullName evidence="10">FAS1 domain-containing protein</fullName>
    </recommendedName>
</protein>
<dbReference type="SMART" id="SM00554">
    <property type="entry name" value="FAS1"/>
    <property type="match status" value="1"/>
</dbReference>
<dbReference type="SMR" id="A0A843XLK8"/>
<accession>A0A843XLK8</accession>
<dbReference type="EMBL" id="NMUH01009595">
    <property type="protein sequence ID" value="MQM20216.1"/>
    <property type="molecule type" value="Genomic_DNA"/>
</dbReference>
<keyword evidence="6" id="KW-0472">Membrane</keyword>
<evidence type="ECO:0000313" key="12">
    <source>
        <dbReference type="Proteomes" id="UP000652761"/>
    </source>
</evidence>
<evidence type="ECO:0000256" key="9">
    <source>
        <dbReference type="SAM" id="SignalP"/>
    </source>
</evidence>
<dbReference type="PANTHER" id="PTHR32077">
    <property type="entry name" value="FASCICLIN-LIKE ARABINOGALACTAN PROTEIN"/>
    <property type="match status" value="1"/>
</dbReference>
<evidence type="ECO:0000259" key="10">
    <source>
        <dbReference type="PROSITE" id="PS50213"/>
    </source>
</evidence>
<keyword evidence="4" id="KW-0449">Lipoprotein</keyword>
<comment type="similarity">
    <text evidence="2">Belongs to the fasciclin-like AGP family.</text>
</comment>
<dbReference type="InterPro" id="IPR045003">
    <property type="entry name" value="FLA_A"/>
</dbReference>
<dbReference type="GO" id="GO:0005886">
    <property type="term" value="C:plasma membrane"/>
    <property type="evidence" value="ECO:0007669"/>
    <property type="project" value="UniProtKB-SubCell"/>
</dbReference>
<keyword evidence="4" id="KW-0325">Glycoprotein</keyword>
<dbReference type="InterPro" id="IPR000782">
    <property type="entry name" value="FAS1_domain"/>
</dbReference>
<organism evidence="11 12">
    <name type="scientific">Colocasia esculenta</name>
    <name type="common">Wild taro</name>
    <name type="synonym">Arum esculentum</name>
    <dbReference type="NCBI Taxonomy" id="4460"/>
    <lineage>
        <taxon>Eukaryota</taxon>
        <taxon>Viridiplantae</taxon>
        <taxon>Streptophyta</taxon>
        <taxon>Embryophyta</taxon>
        <taxon>Tracheophyta</taxon>
        <taxon>Spermatophyta</taxon>
        <taxon>Magnoliopsida</taxon>
        <taxon>Liliopsida</taxon>
        <taxon>Araceae</taxon>
        <taxon>Aroideae</taxon>
        <taxon>Colocasieae</taxon>
        <taxon>Colocasia</taxon>
    </lineage>
</organism>
<comment type="function">
    <text evidence="7">May be a cell surface adhesion protein.</text>
</comment>